<reference evidence="3" key="1">
    <citation type="journal article" date="2023" name="G3 (Bethesda)">
        <title>A reference genome for the long-term kleptoplast-retaining sea slug Elysia crispata morphotype clarki.</title>
        <authorList>
            <person name="Eastman K.E."/>
            <person name="Pendleton A.L."/>
            <person name="Shaikh M.A."/>
            <person name="Suttiyut T."/>
            <person name="Ogas R."/>
            <person name="Tomko P."/>
            <person name="Gavelis G."/>
            <person name="Widhalm J.R."/>
            <person name="Wisecaver J.H."/>
        </authorList>
    </citation>
    <scope>NUCLEOTIDE SEQUENCE</scope>
    <source>
        <strain evidence="3">ECLA1</strain>
    </source>
</reference>
<name>A0AAE1AY83_9GAST</name>
<protein>
    <submittedName>
        <fullName evidence="3">Uncharacterized protein</fullName>
    </submittedName>
</protein>
<proteinExistence type="predicted"/>
<feature type="chain" id="PRO_5041960302" evidence="2">
    <location>
        <begin position="21"/>
        <end position="141"/>
    </location>
</feature>
<evidence type="ECO:0000313" key="3">
    <source>
        <dbReference type="EMBL" id="KAK3796269.1"/>
    </source>
</evidence>
<feature type="region of interest" description="Disordered" evidence="1">
    <location>
        <begin position="86"/>
        <end position="114"/>
    </location>
</feature>
<comment type="caution">
    <text evidence="3">The sequence shown here is derived from an EMBL/GenBank/DDBJ whole genome shotgun (WGS) entry which is preliminary data.</text>
</comment>
<evidence type="ECO:0000256" key="2">
    <source>
        <dbReference type="SAM" id="SignalP"/>
    </source>
</evidence>
<dbReference type="EMBL" id="JAWDGP010000898">
    <property type="protein sequence ID" value="KAK3796269.1"/>
    <property type="molecule type" value="Genomic_DNA"/>
</dbReference>
<accession>A0AAE1AY83</accession>
<evidence type="ECO:0000313" key="4">
    <source>
        <dbReference type="Proteomes" id="UP001283361"/>
    </source>
</evidence>
<keyword evidence="4" id="KW-1185">Reference proteome</keyword>
<organism evidence="3 4">
    <name type="scientific">Elysia crispata</name>
    <name type="common">lettuce slug</name>
    <dbReference type="NCBI Taxonomy" id="231223"/>
    <lineage>
        <taxon>Eukaryota</taxon>
        <taxon>Metazoa</taxon>
        <taxon>Spiralia</taxon>
        <taxon>Lophotrochozoa</taxon>
        <taxon>Mollusca</taxon>
        <taxon>Gastropoda</taxon>
        <taxon>Heterobranchia</taxon>
        <taxon>Euthyneura</taxon>
        <taxon>Panpulmonata</taxon>
        <taxon>Sacoglossa</taxon>
        <taxon>Placobranchoidea</taxon>
        <taxon>Plakobranchidae</taxon>
        <taxon>Elysia</taxon>
    </lineage>
</organism>
<dbReference type="AlphaFoldDB" id="A0AAE1AY83"/>
<dbReference type="Proteomes" id="UP001283361">
    <property type="component" value="Unassembled WGS sequence"/>
</dbReference>
<gene>
    <name evidence="3" type="ORF">RRG08_041585</name>
</gene>
<keyword evidence="2" id="KW-0732">Signal</keyword>
<evidence type="ECO:0000256" key="1">
    <source>
        <dbReference type="SAM" id="MobiDB-lite"/>
    </source>
</evidence>
<sequence>MKQLFIIWIFMLVTSQLSSAIILRPKWFPYFARANQGGSERVGSDGAHLYDSSRSADTVTSREARTVDIVNMDNDVFRANWADEDRLPEPSADVGRRNVRTGARQTQGHHEEQSLDLEITDETLEYSFLQKIKKCVVYVER</sequence>
<feature type="signal peptide" evidence="2">
    <location>
        <begin position="1"/>
        <end position="20"/>
    </location>
</feature>